<name>A0A934TZU4_9FIRM</name>
<dbReference type="AlphaFoldDB" id="A0A934TZU4"/>
<proteinExistence type="predicted"/>
<dbReference type="Proteomes" id="UP000633365">
    <property type="component" value="Unassembled WGS sequence"/>
</dbReference>
<sequence length="83" mass="9345">MKRWFQAFFALSILQVIKVIYAKSSPKPAKDFDTASKDQQFFIRLKSGGFSCPKATTDTFSSILTQFSNLSLLSITNLIFPQS</sequence>
<evidence type="ECO:0000313" key="2">
    <source>
        <dbReference type="Proteomes" id="UP000633365"/>
    </source>
</evidence>
<dbReference type="EMBL" id="JAEQMG010000074">
    <property type="protein sequence ID" value="MBK6088676.1"/>
    <property type="molecule type" value="Genomic_DNA"/>
</dbReference>
<organism evidence="1 2">
    <name type="scientific">Ruminococcus difficilis</name>
    <dbReference type="NCBI Taxonomy" id="2763069"/>
    <lineage>
        <taxon>Bacteria</taxon>
        <taxon>Bacillati</taxon>
        <taxon>Bacillota</taxon>
        <taxon>Clostridia</taxon>
        <taxon>Eubacteriales</taxon>
        <taxon>Oscillospiraceae</taxon>
        <taxon>Ruminococcus</taxon>
    </lineage>
</organism>
<reference evidence="1" key="1">
    <citation type="submission" date="2021-01" db="EMBL/GenBank/DDBJ databases">
        <title>Genome public.</title>
        <authorList>
            <person name="Liu C."/>
            <person name="Sun Q."/>
        </authorList>
    </citation>
    <scope>NUCLEOTIDE SEQUENCE</scope>
    <source>
        <strain evidence="1">M6</strain>
    </source>
</reference>
<protein>
    <submittedName>
        <fullName evidence="1">Uncharacterized protein</fullName>
    </submittedName>
</protein>
<accession>A0A934TZU4</accession>
<evidence type="ECO:0000313" key="1">
    <source>
        <dbReference type="EMBL" id="MBK6088676.1"/>
    </source>
</evidence>
<gene>
    <name evidence="1" type="ORF">JKK62_08440</name>
</gene>
<comment type="caution">
    <text evidence="1">The sequence shown here is derived from an EMBL/GenBank/DDBJ whole genome shotgun (WGS) entry which is preliminary data.</text>
</comment>
<keyword evidence="2" id="KW-1185">Reference proteome</keyword>
<dbReference type="RefSeq" id="WP_201427544.1">
    <property type="nucleotide sequence ID" value="NZ_JAEQMG010000074.1"/>
</dbReference>